<evidence type="ECO:0000256" key="6">
    <source>
        <dbReference type="ARBA" id="ARBA00023032"/>
    </source>
</evidence>
<dbReference type="OrthoDB" id="9802127at2"/>
<dbReference type="GO" id="GO:1901681">
    <property type="term" value="F:sulfur compound binding"/>
    <property type="evidence" value="ECO:0007669"/>
    <property type="project" value="InterPro"/>
</dbReference>
<dbReference type="GO" id="GO:0140104">
    <property type="term" value="F:molecular carrier activity"/>
    <property type="evidence" value="ECO:0007669"/>
    <property type="project" value="InterPro"/>
</dbReference>
<dbReference type="InterPro" id="IPR005669">
    <property type="entry name" value="Thiosulph/SO4-bd"/>
</dbReference>
<dbReference type="InterPro" id="IPR034408">
    <property type="entry name" value="Sulphate/thiosulphate_BS"/>
</dbReference>
<dbReference type="PROSITE" id="PS00401">
    <property type="entry name" value="PROK_SULFATE_BIND_1"/>
    <property type="match status" value="1"/>
</dbReference>
<dbReference type="PANTHER" id="PTHR30368">
    <property type="entry name" value="SULFATE-BINDING PROTEIN"/>
    <property type="match status" value="1"/>
</dbReference>
<comment type="similarity">
    <text evidence="2">Belongs to the prokaryotic sulfate-binding protein family.</text>
</comment>
<evidence type="ECO:0000313" key="9">
    <source>
        <dbReference type="Proteomes" id="UP000238605"/>
    </source>
</evidence>
<dbReference type="GO" id="GO:1902358">
    <property type="term" value="P:sulfate transmembrane transport"/>
    <property type="evidence" value="ECO:0007669"/>
    <property type="project" value="InterPro"/>
</dbReference>
<comment type="subcellular location">
    <subcellularLocation>
        <location evidence="1">Periplasm</location>
    </subcellularLocation>
</comment>
<dbReference type="Gene3D" id="3.40.190.10">
    <property type="entry name" value="Periplasmic binding protein-like II"/>
    <property type="match status" value="2"/>
</dbReference>
<dbReference type="InterPro" id="IPR000957">
    <property type="entry name" value="Sulphate/thiosulphate-bd_CS"/>
</dbReference>
<feature type="signal peptide" evidence="7">
    <location>
        <begin position="1"/>
        <end position="23"/>
    </location>
</feature>
<dbReference type="SUPFAM" id="SSF53850">
    <property type="entry name" value="Periplasmic binding protein-like II"/>
    <property type="match status" value="1"/>
</dbReference>
<comment type="caution">
    <text evidence="8">The sequence shown here is derived from an EMBL/GenBank/DDBJ whole genome shotgun (WGS) entry which is preliminary data.</text>
</comment>
<evidence type="ECO:0000256" key="3">
    <source>
        <dbReference type="ARBA" id="ARBA00022448"/>
    </source>
</evidence>
<keyword evidence="4 7" id="KW-0732">Signal</keyword>
<dbReference type="NCBIfam" id="TIGR00971">
    <property type="entry name" value="3a0106s03"/>
    <property type="match status" value="1"/>
</dbReference>
<feature type="chain" id="PRO_5015617386" evidence="7">
    <location>
        <begin position="24"/>
        <end position="338"/>
    </location>
</feature>
<dbReference type="NCBIfam" id="NF008106">
    <property type="entry name" value="PRK10852.1"/>
    <property type="match status" value="1"/>
</dbReference>
<proteinExistence type="inferred from homology"/>
<accession>A0A2S5SSS6</accession>
<organism evidence="8 9">
    <name type="scientific">Caldimonas caldifontis</name>
    <dbReference type="NCBI Taxonomy" id="1452508"/>
    <lineage>
        <taxon>Bacteria</taxon>
        <taxon>Pseudomonadati</taxon>
        <taxon>Pseudomonadota</taxon>
        <taxon>Betaproteobacteria</taxon>
        <taxon>Burkholderiales</taxon>
        <taxon>Sphaerotilaceae</taxon>
        <taxon>Caldimonas</taxon>
    </lineage>
</organism>
<evidence type="ECO:0000256" key="5">
    <source>
        <dbReference type="ARBA" id="ARBA00022764"/>
    </source>
</evidence>
<dbReference type="PROSITE" id="PS00757">
    <property type="entry name" value="PROK_SULFATE_BIND_2"/>
    <property type="match status" value="1"/>
</dbReference>
<keyword evidence="3" id="KW-0813">Transport</keyword>
<dbReference type="AlphaFoldDB" id="A0A2S5SSS6"/>
<keyword evidence="9" id="KW-1185">Reference proteome</keyword>
<reference evidence="8 9" key="1">
    <citation type="submission" date="2018-02" db="EMBL/GenBank/DDBJ databases">
        <title>Reclassifiation of [Polyangium] brachysporum DSM 7029 as Guopingzhaonella breviflexa gen. nov., sp. nov., a member of the family Comamonadaceae.</title>
        <authorList>
            <person name="Tang B."/>
        </authorList>
    </citation>
    <scope>NUCLEOTIDE SEQUENCE [LARGE SCALE GENOMIC DNA]</scope>
    <source>
        <strain evidence="8 9">BCRC 80649</strain>
    </source>
</reference>
<sequence>MFKQYLRTGLVAAAFAASGGVWAQSSPTLLNASYDIARELFAAINPKFTEHWKKKTGQDVKIDQSHAGSSRQAQDIIQGKKVDTVTFNQASDIEILAKRGLVSADWTKKFPNNASPYYSTIAFLVRKGNPKNIKTWDDLVRDDVKLVFPNPKTSGNARYSYLGAWLYASEKFKGNEAQTRDFVAKLLANVENFPTGGRGATVAFAQNNQGDVLLTFESEVINIARGDEFKALGLEVVVPPVSVLAEFPVAVVDKVVDEKGTRALATEYLNFQYTREIQLLLTSFNYRVHEPTVVKATADKFPAVRLIDPVKVLGPWDKISETHFASGAQLDQLLARRR</sequence>
<dbReference type="Proteomes" id="UP000238605">
    <property type="component" value="Unassembled WGS sequence"/>
</dbReference>
<dbReference type="PANTHER" id="PTHR30368:SF1">
    <property type="entry name" value="THIOSULFATE-BINDING PROTEIN"/>
    <property type="match status" value="1"/>
</dbReference>
<dbReference type="NCBIfam" id="NF008022">
    <property type="entry name" value="PRK10752.1"/>
    <property type="match status" value="1"/>
</dbReference>
<dbReference type="EMBL" id="PSNX01000012">
    <property type="protein sequence ID" value="PPE65617.1"/>
    <property type="molecule type" value="Genomic_DNA"/>
</dbReference>
<evidence type="ECO:0000256" key="2">
    <source>
        <dbReference type="ARBA" id="ARBA00006099"/>
    </source>
</evidence>
<dbReference type="CDD" id="cd01005">
    <property type="entry name" value="PBP2_CysP"/>
    <property type="match status" value="1"/>
</dbReference>
<evidence type="ECO:0000256" key="4">
    <source>
        <dbReference type="ARBA" id="ARBA00022729"/>
    </source>
</evidence>
<name>A0A2S5SSS6_9BURK</name>
<protein>
    <submittedName>
        <fullName evidence="8">Sulfate ABC transporter substrate-binding protein</fullName>
    </submittedName>
</protein>
<gene>
    <name evidence="8" type="ORF">C1704_13370</name>
</gene>
<evidence type="ECO:0000256" key="7">
    <source>
        <dbReference type="SAM" id="SignalP"/>
    </source>
</evidence>
<evidence type="ECO:0000256" key="1">
    <source>
        <dbReference type="ARBA" id="ARBA00004418"/>
    </source>
</evidence>
<evidence type="ECO:0000313" key="8">
    <source>
        <dbReference type="EMBL" id="PPE65617.1"/>
    </source>
</evidence>
<dbReference type="Pfam" id="PF13531">
    <property type="entry name" value="SBP_bac_11"/>
    <property type="match status" value="1"/>
</dbReference>
<keyword evidence="6" id="KW-0764">Sulfate transport</keyword>
<keyword evidence="5" id="KW-0574">Periplasm</keyword>
<dbReference type="RefSeq" id="WP_104303239.1">
    <property type="nucleotide sequence ID" value="NZ_PSNX01000012.1"/>
</dbReference>
<dbReference type="GO" id="GO:0042597">
    <property type="term" value="C:periplasmic space"/>
    <property type="evidence" value="ECO:0007669"/>
    <property type="project" value="UniProtKB-SubCell"/>
</dbReference>